<sequence length="431" mass="46843">MYPQIERLECSSTLPAQTEVAVIGGGIVGVCCAWWLAERGIPVVLLEKGELAAEQSSRNWGWVRSMGRDLREIPLALASLDIWTRWQAELGEDLGFRRSGILYACENPQQVQQQADWLAAASAQGVRAQLLERSELARLLPDGARAGWSGALHTPLDGRAEPQLATLAIARCARRLGAQLLTGCAVRGLDVQAGRVAGVVTEQGLLRCNQVVLAGGAWSSLFLRNLGIRLPQLKVIASVLRTEPLPGAPELAVGARRYAFRKRLDGGYSIAQRSANLAPITPDSLRYLRDFLPALGSQYRELRLRLGRRFLDELLTPNHWALDTQSPFERCRVLDPQPSPTILAEARSALIEAFPAFAAMRVAQTWAGVMDVTPDAIPVIGAVEQLPGLFLSTGYSGHGFGIAPGAGRLMRDLLLGDTPLVDPAPFRFARL</sequence>
<dbReference type="GO" id="GO:0055130">
    <property type="term" value="P:D-alanine catabolic process"/>
    <property type="evidence" value="ECO:0007669"/>
    <property type="project" value="TreeGrafter"/>
</dbReference>
<dbReference type="InterPro" id="IPR006076">
    <property type="entry name" value="FAD-dep_OxRdtase"/>
</dbReference>
<dbReference type="SUPFAM" id="SSF51905">
    <property type="entry name" value="FAD/NAD(P)-binding domain"/>
    <property type="match status" value="1"/>
</dbReference>
<dbReference type="GO" id="GO:0005737">
    <property type="term" value="C:cytoplasm"/>
    <property type="evidence" value="ECO:0007669"/>
    <property type="project" value="TreeGrafter"/>
</dbReference>
<keyword evidence="2" id="KW-0560">Oxidoreductase</keyword>
<dbReference type="EMBL" id="QASN01000014">
    <property type="protein sequence ID" value="PTU74743.1"/>
    <property type="molecule type" value="Genomic_DNA"/>
</dbReference>
<keyword evidence="5" id="KW-1185">Reference proteome</keyword>
<evidence type="ECO:0000259" key="3">
    <source>
        <dbReference type="Pfam" id="PF01266"/>
    </source>
</evidence>
<dbReference type="Pfam" id="PF01266">
    <property type="entry name" value="DAO"/>
    <property type="match status" value="1"/>
</dbReference>
<dbReference type="Gene3D" id="3.50.50.60">
    <property type="entry name" value="FAD/NAD(P)-binding domain"/>
    <property type="match status" value="2"/>
</dbReference>
<dbReference type="PANTHER" id="PTHR13847">
    <property type="entry name" value="SARCOSINE DEHYDROGENASE-RELATED"/>
    <property type="match status" value="1"/>
</dbReference>
<organism evidence="4 5">
    <name type="scientific">Pseudomonas mangrovi</name>
    <dbReference type="NCBI Taxonomy" id="2161748"/>
    <lineage>
        <taxon>Bacteria</taxon>
        <taxon>Pseudomonadati</taxon>
        <taxon>Pseudomonadota</taxon>
        <taxon>Gammaproteobacteria</taxon>
        <taxon>Pseudomonadales</taxon>
        <taxon>Pseudomonadaceae</taxon>
        <taxon>Pseudomonas</taxon>
    </lineage>
</organism>
<evidence type="ECO:0000313" key="4">
    <source>
        <dbReference type="EMBL" id="PTU74743.1"/>
    </source>
</evidence>
<dbReference type="AlphaFoldDB" id="A0A2T5PAH7"/>
<dbReference type="InterPro" id="IPR036188">
    <property type="entry name" value="FAD/NAD-bd_sf"/>
</dbReference>
<proteinExistence type="inferred from homology"/>
<gene>
    <name evidence="4" type="ORF">DBO85_07515</name>
</gene>
<feature type="domain" description="FAD dependent oxidoreductase" evidence="3">
    <location>
        <begin position="20"/>
        <end position="413"/>
    </location>
</feature>
<protein>
    <submittedName>
        <fullName evidence="4">D-amino-acid oxidase</fullName>
    </submittedName>
</protein>
<evidence type="ECO:0000256" key="2">
    <source>
        <dbReference type="ARBA" id="ARBA00023002"/>
    </source>
</evidence>
<dbReference type="GO" id="GO:0008718">
    <property type="term" value="F:D-amino-acid dehydrogenase activity"/>
    <property type="evidence" value="ECO:0007669"/>
    <property type="project" value="TreeGrafter"/>
</dbReference>
<dbReference type="PANTHER" id="PTHR13847:SF280">
    <property type="entry name" value="D-AMINO ACID DEHYDROGENASE"/>
    <property type="match status" value="1"/>
</dbReference>
<dbReference type="Proteomes" id="UP000244064">
    <property type="component" value="Unassembled WGS sequence"/>
</dbReference>
<evidence type="ECO:0000256" key="1">
    <source>
        <dbReference type="ARBA" id="ARBA00009410"/>
    </source>
</evidence>
<name>A0A2T5PAH7_9PSED</name>
<dbReference type="OrthoDB" id="9815989at2"/>
<dbReference type="Gene3D" id="3.30.9.10">
    <property type="entry name" value="D-Amino Acid Oxidase, subunit A, domain 2"/>
    <property type="match status" value="2"/>
</dbReference>
<reference evidence="4 5" key="1">
    <citation type="submission" date="2018-04" db="EMBL/GenBank/DDBJ databases">
        <title>Pseudomonas sp. nov., isolated from mangrove soil.</title>
        <authorList>
            <person name="Chen C."/>
        </authorList>
    </citation>
    <scope>NUCLEOTIDE SEQUENCE [LARGE SCALE GENOMIC DNA]</scope>
    <source>
        <strain evidence="4 5">TC-11</strain>
    </source>
</reference>
<accession>A0A2T5PAH7</accession>
<dbReference type="GO" id="GO:0005886">
    <property type="term" value="C:plasma membrane"/>
    <property type="evidence" value="ECO:0007669"/>
    <property type="project" value="TreeGrafter"/>
</dbReference>
<dbReference type="RefSeq" id="WP_108106645.1">
    <property type="nucleotide sequence ID" value="NZ_QASN01000014.1"/>
</dbReference>
<comment type="similarity">
    <text evidence="1">Belongs to the DadA oxidoreductase family.</text>
</comment>
<evidence type="ECO:0000313" key="5">
    <source>
        <dbReference type="Proteomes" id="UP000244064"/>
    </source>
</evidence>
<comment type="caution">
    <text evidence="4">The sequence shown here is derived from an EMBL/GenBank/DDBJ whole genome shotgun (WGS) entry which is preliminary data.</text>
</comment>